<organism evidence="11 12">
    <name type="scientific">Paenibacillus albiflavus</name>
    <dbReference type="NCBI Taxonomy" id="2545760"/>
    <lineage>
        <taxon>Bacteria</taxon>
        <taxon>Bacillati</taxon>
        <taxon>Bacillota</taxon>
        <taxon>Bacilli</taxon>
        <taxon>Bacillales</taxon>
        <taxon>Paenibacillaceae</taxon>
        <taxon>Paenibacillus</taxon>
    </lineage>
</organism>
<comment type="function">
    <text evidence="8">Part of the ABC transporter complex CysAWTP (TC 3.A.1.6.1) involved in sulfate/thiosulfate import. Probably responsible for the translocation of the substrate across the membrane.</text>
</comment>
<dbReference type="InterPro" id="IPR035906">
    <property type="entry name" value="MetI-like_sf"/>
</dbReference>
<dbReference type="GO" id="GO:0005886">
    <property type="term" value="C:plasma membrane"/>
    <property type="evidence" value="ECO:0007669"/>
    <property type="project" value="InterPro"/>
</dbReference>
<gene>
    <name evidence="11" type="primary">cysW</name>
    <name evidence="11" type="ORF">E0485_01530</name>
</gene>
<dbReference type="InterPro" id="IPR011866">
    <property type="entry name" value="CysW_permease"/>
</dbReference>
<dbReference type="InterPro" id="IPR000515">
    <property type="entry name" value="MetI-like"/>
</dbReference>
<keyword evidence="4 9" id="KW-0812">Transmembrane</keyword>
<keyword evidence="5 9" id="KW-1133">Transmembrane helix</keyword>
<dbReference type="PANTHER" id="PTHR30406:SF9">
    <property type="entry name" value="SULFATE TRANSPORT SYSTEM PERMEASE PROTEIN CYSW"/>
    <property type="match status" value="1"/>
</dbReference>
<dbReference type="AlphaFoldDB" id="A0A4R4EQU3"/>
<dbReference type="InterPro" id="IPR005667">
    <property type="entry name" value="Sulph_transpt2"/>
</dbReference>
<dbReference type="Proteomes" id="UP000295418">
    <property type="component" value="Unassembled WGS sequence"/>
</dbReference>
<keyword evidence="7 9" id="KW-0472">Membrane</keyword>
<accession>A0A4R4EQU3</accession>
<reference evidence="11 12" key="1">
    <citation type="submission" date="2019-03" db="EMBL/GenBank/DDBJ databases">
        <authorList>
            <person name="Kim M.K.M."/>
        </authorList>
    </citation>
    <scope>NUCLEOTIDE SEQUENCE [LARGE SCALE GENOMIC DNA]</scope>
    <source>
        <strain evidence="11 12">18JY21-1</strain>
    </source>
</reference>
<evidence type="ECO:0000256" key="3">
    <source>
        <dbReference type="ARBA" id="ARBA00022448"/>
    </source>
</evidence>
<evidence type="ECO:0000256" key="7">
    <source>
        <dbReference type="ARBA" id="ARBA00023136"/>
    </source>
</evidence>
<feature type="transmembrane region" description="Helical" evidence="9">
    <location>
        <begin position="139"/>
        <end position="158"/>
    </location>
</feature>
<evidence type="ECO:0000256" key="2">
    <source>
        <dbReference type="ARBA" id="ARBA00011779"/>
    </source>
</evidence>
<evidence type="ECO:0000256" key="9">
    <source>
        <dbReference type="SAM" id="Phobius"/>
    </source>
</evidence>
<dbReference type="PROSITE" id="PS50928">
    <property type="entry name" value="ABC_TM1"/>
    <property type="match status" value="1"/>
</dbReference>
<dbReference type="SUPFAM" id="SSF161098">
    <property type="entry name" value="MetI-like"/>
    <property type="match status" value="1"/>
</dbReference>
<dbReference type="EMBL" id="SKFG01000001">
    <property type="protein sequence ID" value="TCZ80991.1"/>
    <property type="molecule type" value="Genomic_DNA"/>
</dbReference>
<evidence type="ECO:0000313" key="11">
    <source>
        <dbReference type="EMBL" id="TCZ80991.1"/>
    </source>
</evidence>
<evidence type="ECO:0000256" key="6">
    <source>
        <dbReference type="ARBA" id="ARBA00023032"/>
    </source>
</evidence>
<feature type="domain" description="ABC transmembrane type-1" evidence="10">
    <location>
        <begin position="62"/>
        <end position="265"/>
    </location>
</feature>
<feature type="transmembrane region" description="Helical" evidence="9">
    <location>
        <begin position="242"/>
        <end position="264"/>
    </location>
</feature>
<comment type="subcellular location">
    <subcellularLocation>
        <location evidence="1">Membrane</location>
        <topology evidence="1">Multi-pass membrane protein</topology>
    </subcellularLocation>
</comment>
<dbReference type="Gene3D" id="1.10.3720.10">
    <property type="entry name" value="MetI-like"/>
    <property type="match status" value="1"/>
</dbReference>
<feature type="transmembrane region" description="Helical" evidence="9">
    <location>
        <begin position="13"/>
        <end position="39"/>
    </location>
</feature>
<dbReference type="OrthoDB" id="9774448at2"/>
<protein>
    <submittedName>
        <fullName evidence="11">Sulfate ABC transporter permease subunit CysW</fullName>
    </submittedName>
</protein>
<dbReference type="NCBIfam" id="TIGR02140">
    <property type="entry name" value="permease_CysW"/>
    <property type="match status" value="1"/>
</dbReference>
<dbReference type="GO" id="GO:0015419">
    <property type="term" value="F:ABC-type sulfate transporter activity"/>
    <property type="evidence" value="ECO:0007669"/>
    <property type="project" value="InterPro"/>
</dbReference>
<evidence type="ECO:0000256" key="8">
    <source>
        <dbReference type="ARBA" id="ARBA00025323"/>
    </source>
</evidence>
<feature type="transmembrane region" description="Helical" evidence="9">
    <location>
        <begin position="68"/>
        <end position="87"/>
    </location>
</feature>
<keyword evidence="6" id="KW-0764">Sulfate transport</keyword>
<feature type="transmembrane region" description="Helical" evidence="9">
    <location>
        <begin position="107"/>
        <end position="127"/>
    </location>
</feature>
<dbReference type="CDD" id="cd06261">
    <property type="entry name" value="TM_PBP2"/>
    <property type="match status" value="1"/>
</dbReference>
<evidence type="ECO:0000313" key="12">
    <source>
        <dbReference type="Proteomes" id="UP000295418"/>
    </source>
</evidence>
<dbReference type="PANTHER" id="PTHR30406">
    <property type="entry name" value="SULFATE TRANSPORT SYSTEM PERMEASE PROTEIN"/>
    <property type="match status" value="1"/>
</dbReference>
<sequence length="285" mass="31671">MAFVRPKQHHTGWGKWVVCGIAAVFLIVMLVLPLLLVFIQGLSQGIKLYWDSLVDENAVEAIKLTLKIALITVPLNAIFGIAVAWLLSKFTFRGKSLLMTLIDLPMAVSPVIVGFSIVLVFGIRGWLGPWLTEHDIQIIFALPGMVLATIFVTFPLVARELIPFMQSQGRQEEEVAATLGARGWRIFWRVTLPNIKWGLIYGIFLCNARAIGEFGAVSVVSGHVQGLTNTIPLHIQILYNEYQFSASFAVASLLVLFSLITMIIKGLVEWKAQRTQQLLKESGEL</sequence>
<proteinExistence type="predicted"/>
<dbReference type="Pfam" id="PF00528">
    <property type="entry name" value="BPD_transp_1"/>
    <property type="match status" value="1"/>
</dbReference>
<evidence type="ECO:0000256" key="4">
    <source>
        <dbReference type="ARBA" id="ARBA00022692"/>
    </source>
</evidence>
<keyword evidence="12" id="KW-1185">Reference proteome</keyword>
<name>A0A4R4EQU3_9BACL</name>
<dbReference type="RefSeq" id="WP_132415840.1">
    <property type="nucleotide sequence ID" value="NZ_SKFG01000001.1"/>
</dbReference>
<comment type="subunit">
    <text evidence="2">The complex is composed of two ATP-binding proteins (CysA), two transmembrane proteins (CysT and CysW) and a solute-binding protein (CysP).</text>
</comment>
<dbReference type="NCBIfam" id="TIGR00969">
    <property type="entry name" value="3a0106s02"/>
    <property type="match status" value="1"/>
</dbReference>
<evidence type="ECO:0000256" key="1">
    <source>
        <dbReference type="ARBA" id="ARBA00004141"/>
    </source>
</evidence>
<comment type="caution">
    <text evidence="11">The sequence shown here is derived from an EMBL/GenBank/DDBJ whole genome shotgun (WGS) entry which is preliminary data.</text>
</comment>
<evidence type="ECO:0000259" key="10">
    <source>
        <dbReference type="PROSITE" id="PS50928"/>
    </source>
</evidence>
<evidence type="ECO:0000256" key="5">
    <source>
        <dbReference type="ARBA" id="ARBA00022989"/>
    </source>
</evidence>
<keyword evidence="3" id="KW-0813">Transport</keyword>